<feature type="binding site" evidence="9">
    <location>
        <position position="286"/>
    </location>
    <ligand>
        <name>K(+)</name>
        <dbReference type="ChEBI" id="CHEBI:29103"/>
    </ligand>
</feature>
<keyword evidence="5 9" id="KW-0067">ATP-binding</keyword>
<feature type="binding site" evidence="9">
    <location>
        <begin position="219"/>
        <end position="224"/>
    </location>
    <ligand>
        <name>ATP</name>
        <dbReference type="ChEBI" id="CHEBI:30616"/>
    </ligand>
</feature>
<dbReference type="GO" id="GO:0019303">
    <property type="term" value="P:D-ribose catabolic process"/>
    <property type="evidence" value="ECO:0007669"/>
    <property type="project" value="UniProtKB-UniRule"/>
</dbReference>
<feature type="binding site" evidence="9">
    <location>
        <position position="141"/>
    </location>
    <ligand>
        <name>substrate</name>
    </ligand>
</feature>
<dbReference type="PANTHER" id="PTHR10584">
    <property type="entry name" value="SUGAR KINASE"/>
    <property type="match status" value="1"/>
</dbReference>
<feature type="binding site" evidence="9">
    <location>
        <begin position="14"/>
        <end position="16"/>
    </location>
    <ligand>
        <name>substrate</name>
    </ligand>
</feature>
<evidence type="ECO:0000256" key="5">
    <source>
        <dbReference type="ARBA" id="ARBA00022840"/>
    </source>
</evidence>
<name>A0AA41ZHB6_9GAMM</name>
<dbReference type="InterPro" id="IPR029056">
    <property type="entry name" value="Ribokinase-like"/>
</dbReference>
<dbReference type="EMBL" id="JAPIVE010000004">
    <property type="protein sequence ID" value="MCX2525257.1"/>
    <property type="molecule type" value="Genomic_DNA"/>
</dbReference>
<dbReference type="SUPFAM" id="SSF53613">
    <property type="entry name" value="Ribokinase-like"/>
    <property type="match status" value="1"/>
</dbReference>
<comment type="activity regulation">
    <text evidence="9">Activated by a monovalent cation that binds near, but not in, the active site. The most likely occupant of the site in vivo is potassium. Ion binding induces a conformational change that may alter substrate affinity.</text>
</comment>
<dbReference type="Proteomes" id="UP001165678">
    <property type="component" value="Unassembled WGS sequence"/>
</dbReference>
<keyword evidence="3 9" id="KW-0547">Nucleotide-binding</keyword>
<keyword evidence="2 9" id="KW-0479">Metal-binding</keyword>
<feature type="binding site" evidence="9">
    <location>
        <position position="184"/>
    </location>
    <ligand>
        <name>ATP</name>
        <dbReference type="ChEBI" id="CHEBI:30616"/>
    </ligand>
</feature>
<evidence type="ECO:0000256" key="8">
    <source>
        <dbReference type="ARBA" id="ARBA00023277"/>
    </source>
</evidence>
<accession>A0AA41ZHB6</accession>
<comment type="subunit">
    <text evidence="9">Homodimer.</text>
</comment>
<evidence type="ECO:0000256" key="9">
    <source>
        <dbReference type="HAMAP-Rule" id="MF_01987"/>
    </source>
</evidence>
<evidence type="ECO:0000256" key="4">
    <source>
        <dbReference type="ARBA" id="ARBA00022777"/>
    </source>
</evidence>
<dbReference type="InterPro" id="IPR011877">
    <property type="entry name" value="Ribokinase"/>
</dbReference>
<gene>
    <name evidence="9" type="primary">rbsK</name>
    <name evidence="11" type="ORF">OQ287_13505</name>
</gene>
<dbReference type="Pfam" id="PF00294">
    <property type="entry name" value="PfkB"/>
    <property type="match status" value="1"/>
</dbReference>
<feature type="binding site" evidence="9">
    <location>
        <begin position="42"/>
        <end position="46"/>
    </location>
    <ligand>
        <name>substrate</name>
    </ligand>
</feature>
<dbReference type="CDD" id="cd01174">
    <property type="entry name" value="ribokinase"/>
    <property type="match status" value="1"/>
</dbReference>
<comment type="pathway">
    <text evidence="9">Carbohydrate metabolism; D-ribose degradation; D-ribose 5-phosphate from beta-D-ribopyranose: step 2/2.</text>
</comment>
<keyword evidence="12" id="KW-1185">Reference proteome</keyword>
<reference evidence="11" key="1">
    <citation type="submission" date="2022-11" db="EMBL/GenBank/DDBJ databases">
        <title>Larsenimonas rhizosphaerae sp. nov., isolated from a tidal mudflat.</title>
        <authorList>
            <person name="Lee S.D."/>
            <person name="Kim I.S."/>
        </authorList>
    </citation>
    <scope>NUCLEOTIDE SEQUENCE</scope>
    <source>
        <strain evidence="11">GH2-1</strain>
    </source>
</reference>
<dbReference type="GO" id="GO:0005524">
    <property type="term" value="F:ATP binding"/>
    <property type="evidence" value="ECO:0007669"/>
    <property type="project" value="UniProtKB-UniRule"/>
</dbReference>
<feature type="domain" description="Carbohydrate kinase PfkB" evidence="10">
    <location>
        <begin position="10"/>
        <end position="293"/>
    </location>
</feature>
<comment type="similarity">
    <text evidence="9">Belongs to the carbohydrate kinase PfkB family. Ribokinase subfamily.</text>
</comment>
<keyword evidence="9" id="KW-0963">Cytoplasm</keyword>
<feature type="active site" description="Proton acceptor" evidence="9">
    <location>
        <position position="251"/>
    </location>
</feature>
<comment type="caution">
    <text evidence="11">The sequence shown here is derived from an EMBL/GenBank/DDBJ whole genome shotgun (WGS) entry which is preliminary data.</text>
</comment>
<dbReference type="RefSeq" id="WP_265896790.1">
    <property type="nucleotide sequence ID" value="NZ_JAPIVE010000004.1"/>
</dbReference>
<feature type="binding site" evidence="9">
    <location>
        <position position="290"/>
    </location>
    <ligand>
        <name>K(+)</name>
        <dbReference type="ChEBI" id="CHEBI:29103"/>
    </ligand>
</feature>
<dbReference type="Gene3D" id="3.40.1190.20">
    <property type="match status" value="1"/>
</dbReference>
<comment type="cofactor">
    <cofactor evidence="9">
        <name>Mg(2+)</name>
        <dbReference type="ChEBI" id="CHEBI:18420"/>
    </cofactor>
    <text evidence="9">Requires a divalent cation, most likely magnesium in vivo, as an electrophilic catalyst to aid phosphoryl group transfer. It is the chelate of the metal and the nucleotide that is the actual substrate.</text>
</comment>
<evidence type="ECO:0000259" key="10">
    <source>
        <dbReference type="Pfam" id="PF00294"/>
    </source>
</evidence>
<feature type="binding site" evidence="9">
    <location>
        <position position="251"/>
    </location>
    <ligand>
        <name>substrate</name>
    </ligand>
</feature>
<dbReference type="HAMAP" id="MF_01987">
    <property type="entry name" value="Ribokinase"/>
    <property type="match status" value="1"/>
</dbReference>
<feature type="binding site" evidence="9">
    <location>
        <position position="281"/>
    </location>
    <ligand>
        <name>K(+)</name>
        <dbReference type="ChEBI" id="CHEBI:29103"/>
    </ligand>
</feature>
<dbReference type="InterPro" id="IPR002139">
    <property type="entry name" value="Ribo/fructo_kinase"/>
</dbReference>
<dbReference type="GO" id="GO:0004747">
    <property type="term" value="F:ribokinase activity"/>
    <property type="evidence" value="ECO:0007669"/>
    <property type="project" value="UniProtKB-UniRule"/>
</dbReference>
<feature type="binding site" evidence="9">
    <location>
        <begin position="250"/>
        <end position="251"/>
    </location>
    <ligand>
        <name>ATP</name>
        <dbReference type="ChEBI" id="CHEBI:30616"/>
    </ligand>
</feature>
<feature type="binding site" evidence="9">
    <location>
        <position position="245"/>
    </location>
    <ligand>
        <name>K(+)</name>
        <dbReference type="ChEBI" id="CHEBI:29103"/>
    </ligand>
</feature>
<comment type="caution">
    <text evidence="9">Lacks conserved residue(s) required for the propagation of feature annotation.</text>
</comment>
<comment type="subcellular location">
    <subcellularLocation>
        <location evidence="9">Cytoplasm</location>
    </subcellularLocation>
</comment>
<keyword evidence="7 9" id="KW-0630">Potassium</keyword>
<evidence type="ECO:0000256" key="7">
    <source>
        <dbReference type="ARBA" id="ARBA00022958"/>
    </source>
</evidence>
<keyword evidence="8 9" id="KW-0119">Carbohydrate metabolism</keyword>
<dbReference type="InterPro" id="IPR011611">
    <property type="entry name" value="PfkB_dom"/>
</dbReference>
<evidence type="ECO:0000256" key="3">
    <source>
        <dbReference type="ARBA" id="ARBA00022741"/>
    </source>
</evidence>
<keyword evidence="4 9" id="KW-0418">Kinase</keyword>
<evidence type="ECO:0000256" key="2">
    <source>
        <dbReference type="ARBA" id="ARBA00022723"/>
    </source>
</evidence>
<sequence>MAQRPTLYNYGSINIDHVYRVPHLVKPGETLASHGYQQVLGGKGANQSLAAARAGGRVAHWGQLNEKDRWALELMDSAGVNITGVDLVEVPSGHAVIQVDDQAENAIVLFGGANQSMDDAFVTHRLSDAVAGQDWLLLQNECSLTADIIQKACAQGLSVAFNPAPMTPEVGSMALEELALLFVNRGEGAALVGLDEHEDAERILDALMARYPSTEIVLTLGGEGAYYQKGTQRLFEPACRVTAVDTTAAGDTFIGYFMATRLAGQSDAACLTRATRAAALSVQKEGAHTSIPSAQDVDTP</sequence>
<dbReference type="PRINTS" id="PR00990">
    <property type="entry name" value="RIBOKINASE"/>
</dbReference>
<feature type="binding site" evidence="9">
    <location>
        <position position="284"/>
    </location>
    <ligand>
        <name>K(+)</name>
        <dbReference type="ChEBI" id="CHEBI:29103"/>
    </ligand>
</feature>
<comment type="function">
    <text evidence="9">Catalyzes the phosphorylation of ribose at O-5 in a reaction requiring ATP and magnesium. The resulting D-ribose-5-phosphate can then be used either for sythesis of nucleotides, histidine, and tryptophan, or as a component of the pentose phosphate pathway.</text>
</comment>
<proteinExistence type="inferred from homology"/>
<dbReference type="PANTHER" id="PTHR10584:SF166">
    <property type="entry name" value="RIBOKINASE"/>
    <property type="match status" value="1"/>
</dbReference>
<keyword evidence="1 9" id="KW-0808">Transferase</keyword>
<dbReference type="AlphaFoldDB" id="A0AA41ZHB6"/>
<organism evidence="11 12">
    <name type="scientific">Larsenimonas rhizosphaerae</name>
    <dbReference type="NCBI Taxonomy" id="2944682"/>
    <lineage>
        <taxon>Bacteria</taxon>
        <taxon>Pseudomonadati</taxon>
        <taxon>Pseudomonadota</taxon>
        <taxon>Gammaproteobacteria</taxon>
        <taxon>Oceanospirillales</taxon>
        <taxon>Halomonadaceae</taxon>
        <taxon>Larsenimonas</taxon>
    </lineage>
</organism>
<evidence type="ECO:0000313" key="12">
    <source>
        <dbReference type="Proteomes" id="UP001165678"/>
    </source>
</evidence>
<dbReference type="EC" id="2.7.1.15" evidence="9"/>
<dbReference type="GO" id="GO:0005737">
    <property type="term" value="C:cytoplasm"/>
    <property type="evidence" value="ECO:0007669"/>
    <property type="project" value="UniProtKB-SubCell"/>
</dbReference>
<protein>
    <recommendedName>
        <fullName evidence="9">Ribokinase</fullName>
        <shortName evidence="9">RK</shortName>
        <ecNumber evidence="9">2.7.1.15</ecNumber>
    </recommendedName>
</protein>
<evidence type="ECO:0000256" key="6">
    <source>
        <dbReference type="ARBA" id="ARBA00022842"/>
    </source>
</evidence>
<evidence type="ECO:0000256" key="1">
    <source>
        <dbReference type="ARBA" id="ARBA00022679"/>
    </source>
</evidence>
<dbReference type="GO" id="GO:0046872">
    <property type="term" value="F:metal ion binding"/>
    <property type="evidence" value="ECO:0007669"/>
    <property type="project" value="UniProtKB-KW"/>
</dbReference>
<evidence type="ECO:0000313" key="11">
    <source>
        <dbReference type="EMBL" id="MCX2525257.1"/>
    </source>
</evidence>
<comment type="catalytic activity">
    <reaction evidence="9">
        <text>D-ribose + ATP = D-ribose 5-phosphate + ADP + H(+)</text>
        <dbReference type="Rhea" id="RHEA:13697"/>
        <dbReference type="ChEBI" id="CHEBI:15378"/>
        <dbReference type="ChEBI" id="CHEBI:30616"/>
        <dbReference type="ChEBI" id="CHEBI:47013"/>
        <dbReference type="ChEBI" id="CHEBI:78346"/>
        <dbReference type="ChEBI" id="CHEBI:456216"/>
        <dbReference type="EC" id="2.7.1.15"/>
    </reaction>
</comment>
<keyword evidence="6 9" id="KW-0460">Magnesium</keyword>
<feature type="binding site" evidence="9">
    <location>
        <position position="247"/>
    </location>
    <ligand>
        <name>K(+)</name>
        <dbReference type="ChEBI" id="CHEBI:29103"/>
    </ligand>
</feature>